<dbReference type="InterPro" id="IPR010197">
    <property type="entry name" value="OSBS/NAAAR"/>
</dbReference>
<dbReference type="SFLD" id="SFLDG00180">
    <property type="entry name" value="muconate_cycloisomerase"/>
    <property type="match status" value="1"/>
</dbReference>
<dbReference type="Proteomes" id="UP000230790">
    <property type="component" value="Unassembled WGS sequence"/>
</dbReference>
<dbReference type="PANTHER" id="PTHR48073">
    <property type="entry name" value="O-SUCCINYLBENZOATE SYNTHASE-RELATED"/>
    <property type="match status" value="1"/>
</dbReference>
<dbReference type="Gene3D" id="3.20.20.120">
    <property type="entry name" value="Enolase-like C-terminal domain"/>
    <property type="match status" value="1"/>
</dbReference>
<dbReference type="UniPathway" id="UPA00079"/>
<dbReference type="InterPro" id="IPR013341">
    <property type="entry name" value="Mandelate_racemase_N_dom"/>
</dbReference>
<feature type="domain" description="Mandelate racemase/muconate lactonizing enzyme C-terminal" evidence="7">
    <location>
        <begin position="147"/>
        <end position="239"/>
    </location>
</feature>
<dbReference type="SFLD" id="SFLDF00009">
    <property type="entry name" value="o-succinylbenzoate_synthase"/>
    <property type="match status" value="1"/>
</dbReference>
<keyword evidence="3" id="KW-0460">Magnesium</keyword>
<evidence type="ECO:0000256" key="5">
    <source>
        <dbReference type="ARBA" id="ARBA00029491"/>
    </source>
</evidence>
<comment type="cofactor">
    <cofactor evidence="1">
        <name>a divalent metal cation</name>
        <dbReference type="ChEBI" id="CHEBI:60240"/>
    </cofactor>
</comment>
<evidence type="ECO:0000259" key="7">
    <source>
        <dbReference type="SMART" id="SM00922"/>
    </source>
</evidence>
<reference evidence="8 9" key="1">
    <citation type="submission" date="2017-11" db="EMBL/GenBank/DDBJ databases">
        <title>Evolution of Phototrophy in the Chloroflexi Phylum Driven by Horizontal Gene Transfer.</title>
        <authorList>
            <person name="Ward L.M."/>
            <person name="Hemp J."/>
            <person name="Shih P.M."/>
            <person name="Mcglynn S.E."/>
            <person name="Fischer W."/>
        </authorList>
    </citation>
    <scope>NUCLEOTIDE SEQUENCE [LARGE SCALE GENOMIC DNA]</scope>
    <source>
        <strain evidence="8">JP3_7</strain>
    </source>
</reference>
<dbReference type="InterPro" id="IPR029017">
    <property type="entry name" value="Enolase-like_N"/>
</dbReference>
<comment type="caution">
    <text evidence="8">The sequence shown here is derived from an EMBL/GenBank/DDBJ whole genome shotgun (WGS) entry which is preliminary data.</text>
</comment>
<dbReference type="Pfam" id="PF13378">
    <property type="entry name" value="MR_MLE_C"/>
    <property type="match status" value="1"/>
</dbReference>
<dbReference type="PANTHER" id="PTHR48073:SF5">
    <property type="entry name" value="O-SUCCINYLBENZOATE SYNTHASE"/>
    <property type="match status" value="1"/>
</dbReference>
<dbReference type="GO" id="GO:0046872">
    <property type="term" value="F:metal ion binding"/>
    <property type="evidence" value="ECO:0007669"/>
    <property type="project" value="UniProtKB-KW"/>
</dbReference>
<dbReference type="EC" id="4.2.1.113" evidence="5 6"/>
<dbReference type="SMART" id="SM00922">
    <property type="entry name" value="MR_MLE"/>
    <property type="match status" value="1"/>
</dbReference>
<gene>
    <name evidence="8" type="primary">menC</name>
    <name evidence="8" type="ORF">CUN48_07515</name>
</gene>
<evidence type="ECO:0000256" key="6">
    <source>
        <dbReference type="NCBIfam" id="TIGR01928"/>
    </source>
</evidence>
<evidence type="ECO:0000256" key="3">
    <source>
        <dbReference type="ARBA" id="ARBA00022842"/>
    </source>
</evidence>
<dbReference type="InterPro" id="IPR029065">
    <property type="entry name" value="Enolase_C-like"/>
</dbReference>
<evidence type="ECO:0000313" key="8">
    <source>
        <dbReference type="EMBL" id="PJF47657.1"/>
    </source>
</evidence>
<dbReference type="InterPro" id="IPR036849">
    <property type="entry name" value="Enolase-like_C_sf"/>
</dbReference>
<keyword evidence="4" id="KW-0456">Lyase</keyword>
<dbReference type="InterPro" id="IPR013342">
    <property type="entry name" value="Mandelate_racemase_C"/>
</dbReference>
<sequence length="374" mass="41652">MNIERIELFHIRIPLVAPFETSFGVTTDRESILVRITADDVTGWGESVADADPGYSYETITTNWHVMTGYLIPALFNAPIGDPREAPMRFSRVRGHNMAKAALEAALWDIAAQQAGLSLRDYIGQLTGRRMKDRIIVGVSIGIQPTTEKLLERIESFLQYGYLRVKMKIKPGRDLHDVRAVRAAFPDQMLMVDANSAYTLQDAELFRQMDDLNLLMIEQPLGYDDIYEHSKLQPQLKTPICLDESIHTPDHARMAIELGACKIINIKQGRVGGLTHAIALHDVCEAHNVPVWCGGMLETGIGRALNLALAALPNFTLPSDLSASNRYYNPDVIEPPFEINSDGTLSVPTGLGLGVSVVPERLRKITLRHEVFER</sequence>
<dbReference type="Gene3D" id="3.30.390.10">
    <property type="entry name" value="Enolase-like, N-terminal domain"/>
    <property type="match status" value="1"/>
</dbReference>
<protein>
    <recommendedName>
        <fullName evidence="5 6">o-succinylbenzoate synthase</fullName>
        <ecNumber evidence="5 6">4.2.1.113</ecNumber>
    </recommendedName>
</protein>
<organism evidence="8 9">
    <name type="scientific">Candidatus Thermofonsia Clade 3 bacterium</name>
    <dbReference type="NCBI Taxonomy" id="2364212"/>
    <lineage>
        <taxon>Bacteria</taxon>
        <taxon>Bacillati</taxon>
        <taxon>Chloroflexota</taxon>
        <taxon>Candidatus Thermofontia</taxon>
        <taxon>Candidatus Thermofonsia Clade 3</taxon>
    </lineage>
</organism>
<dbReference type="UniPathway" id="UPA01057">
    <property type="reaction ID" value="UER00165"/>
</dbReference>
<dbReference type="NCBIfam" id="TIGR01928">
    <property type="entry name" value="menC_lowGC_arch"/>
    <property type="match status" value="1"/>
</dbReference>
<dbReference type="CDD" id="cd03317">
    <property type="entry name" value="NAAAR"/>
    <property type="match status" value="1"/>
</dbReference>
<evidence type="ECO:0000313" key="9">
    <source>
        <dbReference type="Proteomes" id="UP000230790"/>
    </source>
</evidence>
<dbReference type="SUPFAM" id="SSF54826">
    <property type="entry name" value="Enolase N-terminal domain-like"/>
    <property type="match status" value="1"/>
</dbReference>
<evidence type="ECO:0000256" key="4">
    <source>
        <dbReference type="ARBA" id="ARBA00023239"/>
    </source>
</evidence>
<name>A0A2M8QCX7_9CHLR</name>
<accession>A0A2M8QCX7</accession>
<dbReference type="AlphaFoldDB" id="A0A2M8QCX7"/>
<dbReference type="EMBL" id="PGTN01000039">
    <property type="protein sequence ID" value="PJF47657.1"/>
    <property type="molecule type" value="Genomic_DNA"/>
</dbReference>
<keyword evidence="2" id="KW-0479">Metal-binding</keyword>
<dbReference type="SUPFAM" id="SSF51604">
    <property type="entry name" value="Enolase C-terminal domain-like"/>
    <property type="match status" value="1"/>
</dbReference>
<dbReference type="GO" id="GO:0043748">
    <property type="term" value="F:O-succinylbenzoate synthase activity"/>
    <property type="evidence" value="ECO:0007669"/>
    <property type="project" value="UniProtKB-EC"/>
</dbReference>
<dbReference type="Pfam" id="PF02746">
    <property type="entry name" value="MR_MLE_N"/>
    <property type="match status" value="1"/>
</dbReference>
<evidence type="ECO:0000256" key="1">
    <source>
        <dbReference type="ARBA" id="ARBA00001968"/>
    </source>
</evidence>
<dbReference type="GO" id="GO:0016854">
    <property type="term" value="F:racemase and epimerase activity"/>
    <property type="evidence" value="ECO:0007669"/>
    <property type="project" value="UniProtKB-ARBA"/>
</dbReference>
<dbReference type="GO" id="GO:0009234">
    <property type="term" value="P:menaquinone biosynthetic process"/>
    <property type="evidence" value="ECO:0007669"/>
    <property type="project" value="UniProtKB-UniRule"/>
</dbReference>
<proteinExistence type="predicted"/>
<dbReference type="SFLD" id="SFLDS00001">
    <property type="entry name" value="Enolase"/>
    <property type="match status" value="1"/>
</dbReference>
<evidence type="ECO:0000256" key="2">
    <source>
        <dbReference type="ARBA" id="ARBA00022723"/>
    </source>
</evidence>